<dbReference type="PANTHER" id="PTHR14624:SF0">
    <property type="entry name" value="POLYPRENOL REDUCTASE"/>
    <property type="match status" value="1"/>
</dbReference>
<proteinExistence type="inferred from homology"/>
<gene>
    <name evidence="11" type="ORF">PHYEVI_LOCUS2980</name>
</gene>
<name>A0A9N9TI87_PHYSR</name>
<feature type="transmembrane region" description="Helical" evidence="9">
    <location>
        <begin position="92"/>
        <end position="114"/>
    </location>
</feature>
<dbReference type="PANTHER" id="PTHR14624">
    <property type="entry name" value="DFG10 PROTEIN"/>
    <property type="match status" value="1"/>
</dbReference>
<evidence type="ECO:0000256" key="3">
    <source>
        <dbReference type="ARBA" id="ARBA00022692"/>
    </source>
</evidence>
<dbReference type="GO" id="GO:0005789">
    <property type="term" value="C:endoplasmic reticulum membrane"/>
    <property type="evidence" value="ECO:0007669"/>
    <property type="project" value="UniProtKB-SubCell"/>
</dbReference>
<dbReference type="GO" id="GO:0003865">
    <property type="term" value="F:3-oxo-5-alpha-steroid 4-dehydrogenase activity"/>
    <property type="evidence" value="ECO:0007669"/>
    <property type="project" value="TreeGrafter"/>
</dbReference>
<dbReference type="InterPro" id="IPR001104">
    <property type="entry name" value="3-oxo-5_a-steroid_4-DH_C"/>
</dbReference>
<evidence type="ECO:0000256" key="8">
    <source>
        <dbReference type="ARBA" id="ARBA00049427"/>
    </source>
</evidence>
<evidence type="ECO:0000256" key="1">
    <source>
        <dbReference type="ARBA" id="ARBA00004127"/>
    </source>
</evidence>
<protein>
    <recommendedName>
        <fullName evidence="7 9">Polyprenal reductase</fullName>
        <ecNumber evidence="2 9">1.3.1.94</ecNumber>
    </recommendedName>
</protein>
<sequence>MAFYFFNDEKMSISSKAIELIGDMIDRHRGSFNLVKFYFIGNTAAVFMGALLMSFWGESLPHIGRLIRYGRTGRGTRDIWGFNIPKSRFRHFYIVATIVFTVILCHVTCFYVFGFKVPSFYMDFIESITHPNRKVHVSATHAYVAILLLTLQVFRRFYDTHYVSVFGLKSRMNIFHYIVGMTYYIFLPFAVISEAPKFVKNETKPSSGDIDFSVLTGWDYVAIVVFLWAWWHQYVSFKILAALRKNRQGEVVTNAYDLPCGDWFEYLSCPPQVAEILMYSCLTILLLHNVTWRYAYLWVCTNQMITIIFSHQWYKSRFQRYYPEERKLLIPFIY</sequence>
<dbReference type="EMBL" id="OU900105">
    <property type="protein sequence ID" value="CAG9856560.1"/>
    <property type="molecule type" value="Genomic_DNA"/>
</dbReference>
<evidence type="ECO:0000313" key="11">
    <source>
        <dbReference type="EMBL" id="CAG9856560.1"/>
    </source>
</evidence>
<evidence type="ECO:0000256" key="4">
    <source>
        <dbReference type="ARBA" id="ARBA00022989"/>
    </source>
</evidence>
<comment type="similarity">
    <text evidence="6 9">Belongs to the steroid 5-alpha reductase family. Polyprenal reductase subfamily.</text>
</comment>
<keyword evidence="4 9" id="KW-1133">Transmembrane helix</keyword>
<keyword evidence="9" id="KW-0560">Oxidoreductase</keyword>
<organism evidence="11 12">
    <name type="scientific">Phyllotreta striolata</name>
    <name type="common">Striped flea beetle</name>
    <name type="synonym">Crioceris striolata</name>
    <dbReference type="NCBI Taxonomy" id="444603"/>
    <lineage>
        <taxon>Eukaryota</taxon>
        <taxon>Metazoa</taxon>
        <taxon>Ecdysozoa</taxon>
        <taxon>Arthropoda</taxon>
        <taxon>Hexapoda</taxon>
        <taxon>Insecta</taxon>
        <taxon>Pterygota</taxon>
        <taxon>Neoptera</taxon>
        <taxon>Endopterygota</taxon>
        <taxon>Coleoptera</taxon>
        <taxon>Polyphaga</taxon>
        <taxon>Cucujiformia</taxon>
        <taxon>Chrysomeloidea</taxon>
        <taxon>Chrysomelidae</taxon>
        <taxon>Galerucinae</taxon>
        <taxon>Alticini</taxon>
        <taxon>Phyllotreta</taxon>
    </lineage>
</organism>
<feature type="transmembrane region" description="Helical" evidence="9">
    <location>
        <begin position="174"/>
        <end position="192"/>
    </location>
</feature>
<dbReference type="OrthoDB" id="5788137at2759"/>
<feature type="transmembrane region" description="Helical" evidence="9">
    <location>
        <begin position="37"/>
        <end position="56"/>
    </location>
</feature>
<evidence type="ECO:0000256" key="2">
    <source>
        <dbReference type="ARBA" id="ARBA00012522"/>
    </source>
</evidence>
<keyword evidence="5 9" id="KW-0472">Membrane</keyword>
<dbReference type="GO" id="GO:0160198">
    <property type="term" value="F:polyprenal reductase activity"/>
    <property type="evidence" value="ECO:0007669"/>
    <property type="project" value="UniProtKB-EC"/>
</dbReference>
<keyword evidence="3 9" id="KW-0812">Transmembrane</keyword>
<dbReference type="EC" id="1.3.1.94" evidence="2 9"/>
<feature type="transmembrane region" description="Helical" evidence="9">
    <location>
        <begin position="212"/>
        <end position="231"/>
    </location>
</feature>
<comment type="function">
    <text evidence="9">Plays a key role in early steps of protein N-linked glycosylation by being involved in the conversion of polyprenol into dolichol. Acts as a polyprenal reductase that mediates the reduction of polyprenal into dolichal in a NADP-dependent mechanism. Dolichols are required for the synthesis of dolichol-linked monosaccharides and the oligosaccharide precursor used for N-glycosylation.</text>
</comment>
<dbReference type="InterPro" id="IPR039698">
    <property type="entry name" value="Dfg10/SRD5A3"/>
</dbReference>
<dbReference type="PROSITE" id="PS50244">
    <property type="entry name" value="S5A_REDUCTASE"/>
    <property type="match status" value="1"/>
</dbReference>
<keyword evidence="9" id="KW-0256">Endoplasmic reticulum</keyword>
<evidence type="ECO:0000256" key="6">
    <source>
        <dbReference type="ARBA" id="ARBA00046320"/>
    </source>
</evidence>
<evidence type="ECO:0000256" key="7">
    <source>
        <dbReference type="ARBA" id="ARBA00047186"/>
    </source>
</evidence>
<dbReference type="AlphaFoldDB" id="A0A9N9TI87"/>
<evidence type="ECO:0000313" key="12">
    <source>
        <dbReference type="Proteomes" id="UP001153712"/>
    </source>
</evidence>
<dbReference type="GO" id="GO:0016095">
    <property type="term" value="P:polyprenol catabolic process"/>
    <property type="evidence" value="ECO:0007669"/>
    <property type="project" value="UniProtKB-UniRule"/>
</dbReference>
<accession>A0A9N9TI87</accession>
<comment type="catalytic activity">
    <reaction evidence="8 9">
        <text>a di-trans,poly-cis-dolichal + NADP(+) = a di-trans,poly-cis-polyprenal + NADPH + H(+)</text>
        <dbReference type="Rhea" id="RHEA:80727"/>
        <dbReference type="Rhea" id="RHEA-COMP:19536"/>
        <dbReference type="Rhea" id="RHEA-COMP:19537"/>
        <dbReference type="ChEBI" id="CHEBI:15378"/>
        <dbReference type="ChEBI" id="CHEBI:57783"/>
        <dbReference type="ChEBI" id="CHEBI:58349"/>
        <dbReference type="ChEBI" id="CHEBI:231623"/>
        <dbReference type="ChEBI" id="CHEBI:231637"/>
        <dbReference type="EC" id="1.3.1.94"/>
    </reaction>
    <physiologicalReaction direction="right-to-left" evidence="8 9">
        <dbReference type="Rhea" id="RHEA:80729"/>
    </physiologicalReaction>
</comment>
<comment type="subcellular location">
    <subcellularLocation>
        <location evidence="1">Endomembrane system</location>
        <topology evidence="1">Multi-pass membrane protein</topology>
    </subcellularLocation>
    <subcellularLocation>
        <location evidence="9">Endoplasmic reticulum membrane</location>
    </subcellularLocation>
</comment>
<feature type="transmembrane region" description="Helical" evidence="9">
    <location>
        <begin position="135"/>
        <end position="154"/>
    </location>
</feature>
<dbReference type="GO" id="GO:0006488">
    <property type="term" value="P:dolichol-linked oligosaccharide biosynthetic process"/>
    <property type="evidence" value="ECO:0007669"/>
    <property type="project" value="UniProtKB-UniRule"/>
</dbReference>
<evidence type="ECO:0000259" key="10">
    <source>
        <dbReference type="Pfam" id="PF02544"/>
    </source>
</evidence>
<evidence type="ECO:0000256" key="9">
    <source>
        <dbReference type="RuleBase" id="RU367081"/>
    </source>
</evidence>
<dbReference type="Proteomes" id="UP001153712">
    <property type="component" value="Chromosome 12"/>
</dbReference>
<comment type="pathway">
    <text evidence="9">Protein modification; protein glycosylation.</text>
</comment>
<dbReference type="Pfam" id="PF02544">
    <property type="entry name" value="Steroid_dh"/>
    <property type="match status" value="1"/>
</dbReference>
<keyword evidence="9" id="KW-0521">NADP</keyword>
<feature type="domain" description="3-oxo-5-alpha-steroid 4-dehydrogenase C-terminal" evidence="10">
    <location>
        <begin position="221"/>
        <end position="334"/>
    </location>
</feature>
<evidence type="ECO:0000256" key="5">
    <source>
        <dbReference type="ARBA" id="ARBA00023136"/>
    </source>
</evidence>
<dbReference type="GO" id="GO:0102389">
    <property type="term" value="F:polyprenol reductase activity"/>
    <property type="evidence" value="ECO:0007669"/>
    <property type="project" value="UniProtKB-UniRule"/>
</dbReference>
<reference evidence="11" key="1">
    <citation type="submission" date="2022-01" db="EMBL/GenBank/DDBJ databases">
        <authorList>
            <person name="King R."/>
        </authorList>
    </citation>
    <scope>NUCLEOTIDE SEQUENCE</scope>
</reference>
<keyword evidence="12" id="KW-1185">Reference proteome</keyword>